<gene>
    <name evidence="1" type="ORF">F6X42_11565</name>
</gene>
<name>A0ABR7PLN3_9BURK</name>
<evidence type="ECO:0000313" key="1">
    <source>
        <dbReference type="EMBL" id="MBC8747220.1"/>
    </source>
</evidence>
<sequence>MGTLWQGGGCFFVVLGALAFPCFVIGLLALPLCGAAPTFFAAAKKVGKEDSFTPPALKRVPWLGRGSGASGIRAPAHSAVVTRQSFFRRRCARRNPVPKETTTP</sequence>
<dbReference type="EMBL" id="VZQQ01000008">
    <property type="protein sequence ID" value="MBC8747220.1"/>
    <property type="molecule type" value="Genomic_DNA"/>
</dbReference>
<protein>
    <submittedName>
        <fullName evidence="1">Uncharacterized protein</fullName>
    </submittedName>
</protein>
<evidence type="ECO:0000313" key="2">
    <source>
        <dbReference type="Proteomes" id="UP000736373"/>
    </source>
</evidence>
<proteinExistence type="predicted"/>
<dbReference type="Proteomes" id="UP000736373">
    <property type="component" value="Unassembled WGS sequence"/>
</dbReference>
<comment type="caution">
    <text evidence="1">The sequence shown here is derived from an EMBL/GenBank/DDBJ whole genome shotgun (WGS) entry which is preliminary data.</text>
</comment>
<reference evidence="1 2" key="1">
    <citation type="submission" date="2019-09" db="EMBL/GenBank/DDBJ databases">
        <title>Paraburkholderia podalyriae sp. nov., A South African Podalyria-associated rhizobium.</title>
        <authorList>
            <person name="Mavima L."/>
            <person name="Beukes C.W."/>
            <person name="Palmer M."/>
            <person name="De Meyer S.E."/>
            <person name="James E.K."/>
            <person name="Maluk M."/>
            <person name="Avontuur J.R."/>
            <person name="Chan W.Y."/>
            <person name="Venter S.N."/>
            <person name="Steenkamp E.T."/>
        </authorList>
    </citation>
    <scope>NUCLEOTIDE SEQUENCE [LARGE SCALE GENOMIC DNA]</scope>
    <source>
        <strain evidence="1 2">WC7.3b</strain>
    </source>
</reference>
<organism evidence="1 2">
    <name type="scientific">Paraburkholderia podalyriae</name>
    <dbReference type="NCBI Taxonomy" id="1938811"/>
    <lineage>
        <taxon>Bacteria</taxon>
        <taxon>Pseudomonadati</taxon>
        <taxon>Pseudomonadota</taxon>
        <taxon>Betaproteobacteria</taxon>
        <taxon>Burkholderiales</taxon>
        <taxon>Burkholderiaceae</taxon>
        <taxon>Paraburkholderia</taxon>
    </lineage>
</organism>
<accession>A0ABR7PLN3</accession>
<keyword evidence="2" id="KW-1185">Reference proteome</keyword>